<feature type="region of interest" description="Disordered" evidence="1">
    <location>
        <begin position="168"/>
        <end position="188"/>
    </location>
</feature>
<dbReference type="EMBL" id="NVVJ01000101">
    <property type="protein sequence ID" value="PCJ18308.1"/>
    <property type="molecule type" value="Genomic_DNA"/>
</dbReference>
<accession>A0A2A5AHR4</accession>
<evidence type="ECO:0000256" key="1">
    <source>
        <dbReference type="SAM" id="MobiDB-lite"/>
    </source>
</evidence>
<dbReference type="Proteomes" id="UP000218327">
    <property type="component" value="Unassembled WGS sequence"/>
</dbReference>
<sequence>MDVFSKLVKFVDHERGAVIGLLLAAFIGVCMVACESTTNGGSLTGGEDVNRQQLIQIVAQRDASYNKRIGQRNAMQAQVDQITNEINIDIEADNTVLPGMFDELDSKDEQKAQVLTFGVDLGLNAISGNPINMVEAVGGLVTLLGIGGTMGFGADSIRKRMLINRRGLGAEPKDDPSAIPPVMRGPLT</sequence>
<proteinExistence type="predicted"/>
<dbReference type="AlphaFoldDB" id="A0A2A5AHR4"/>
<evidence type="ECO:0000313" key="2">
    <source>
        <dbReference type="EMBL" id="PCJ18308.1"/>
    </source>
</evidence>
<evidence type="ECO:0000313" key="3">
    <source>
        <dbReference type="Proteomes" id="UP000218327"/>
    </source>
</evidence>
<comment type="caution">
    <text evidence="2">The sequence shown here is derived from an EMBL/GenBank/DDBJ whole genome shotgun (WGS) entry which is preliminary data.</text>
</comment>
<protein>
    <submittedName>
        <fullName evidence="2">Uncharacterized protein</fullName>
    </submittedName>
</protein>
<gene>
    <name evidence="2" type="ORF">COA96_16955</name>
</gene>
<reference evidence="3" key="1">
    <citation type="submission" date="2017-08" db="EMBL/GenBank/DDBJ databases">
        <title>A dynamic microbial community with high functional redundancy inhabits the cold, oxic subseafloor aquifer.</title>
        <authorList>
            <person name="Tully B.J."/>
            <person name="Wheat C.G."/>
            <person name="Glazer B.T."/>
            <person name="Huber J.A."/>
        </authorList>
    </citation>
    <scope>NUCLEOTIDE SEQUENCE [LARGE SCALE GENOMIC DNA]</scope>
</reference>
<organism evidence="2 3">
    <name type="scientific">SAR86 cluster bacterium</name>
    <dbReference type="NCBI Taxonomy" id="2030880"/>
    <lineage>
        <taxon>Bacteria</taxon>
        <taxon>Pseudomonadati</taxon>
        <taxon>Pseudomonadota</taxon>
        <taxon>Gammaproteobacteria</taxon>
        <taxon>SAR86 cluster</taxon>
    </lineage>
</organism>
<name>A0A2A5AHR4_9GAMM</name>